<dbReference type="InterPro" id="IPR013328">
    <property type="entry name" value="6PGD_dom2"/>
</dbReference>
<dbReference type="SUPFAM" id="SSF48179">
    <property type="entry name" value="6-phosphogluconate dehydrogenase C-terminal domain-like"/>
    <property type="match status" value="1"/>
</dbReference>
<protein>
    <submittedName>
        <fullName evidence="5">NAD-binding protein</fullName>
    </submittedName>
</protein>
<dbReference type="PANTHER" id="PTHR22981">
    <property type="entry name" value="3-HYDROXYISOBUTYRATE DEHYDROGENASE-RELATED"/>
    <property type="match status" value="1"/>
</dbReference>
<proteinExistence type="predicted"/>
<comment type="caution">
    <text evidence="5">The sequence shown here is derived from an EMBL/GenBank/DDBJ whole genome shotgun (WGS) entry which is preliminary data.</text>
</comment>
<gene>
    <name evidence="5" type="ORF">GPA24_18760</name>
</gene>
<keyword evidence="1" id="KW-0560">Oxidoreductase</keyword>
<dbReference type="Gene3D" id="3.40.50.720">
    <property type="entry name" value="NAD(P)-binding Rossmann-like Domain"/>
    <property type="match status" value="1"/>
</dbReference>
<dbReference type="PANTHER" id="PTHR22981:SF7">
    <property type="entry name" value="3-HYDROXYISOBUTYRATE DEHYDROGENASE, MITOCHONDRIAL"/>
    <property type="match status" value="1"/>
</dbReference>
<dbReference type="Pfam" id="PF03446">
    <property type="entry name" value="NAD_binding_2"/>
    <property type="match status" value="1"/>
</dbReference>
<evidence type="ECO:0000259" key="3">
    <source>
        <dbReference type="Pfam" id="PF03446"/>
    </source>
</evidence>
<dbReference type="Gene3D" id="1.10.1040.10">
    <property type="entry name" value="N-(1-d-carboxylethyl)-l-norvaline Dehydrogenase, domain 2"/>
    <property type="match status" value="1"/>
</dbReference>
<dbReference type="PROSITE" id="PS00895">
    <property type="entry name" value="3_HYDROXYISOBUT_DH"/>
    <property type="match status" value="1"/>
</dbReference>
<dbReference type="InterPro" id="IPR029154">
    <property type="entry name" value="HIBADH-like_NADP-bd"/>
</dbReference>
<evidence type="ECO:0000256" key="1">
    <source>
        <dbReference type="ARBA" id="ARBA00023002"/>
    </source>
</evidence>
<dbReference type="InterPro" id="IPR006115">
    <property type="entry name" value="6PGDH_NADP-bd"/>
</dbReference>
<feature type="domain" description="6-phosphogluconate dehydrogenase NADP-binding" evidence="3">
    <location>
        <begin position="4"/>
        <end position="162"/>
    </location>
</feature>
<dbReference type="InterPro" id="IPR036291">
    <property type="entry name" value="NAD(P)-bd_dom_sf"/>
</dbReference>
<evidence type="ECO:0000256" key="2">
    <source>
        <dbReference type="ARBA" id="ARBA00023027"/>
    </source>
</evidence>
<dbReference type="PIRSF" id="PIRSF000103">
    <property type="entry name" value="HIBADH"/>
    <property type="match status" value="1"/>
</dbReference>
<evidence type="ECO:0000259" key="4">
    <source>
        <dbReference type="Pfam" id="PF14833"/>
    </source>
</evidence>
<name>A0ABX1P1F7_9RHOO</name>
<dbReference type="SUPFAM" id="SSF51735">
    <property type="entry name" value="NAD(P)-binding Rossmann-fold domains"/>
    <property type="match status" value="1"/>
</dbReference>
<evidence type="ECO:0000313" key="6">
    <source>
        <dbReference type="Proteomes" id="UP000633943"/>
    </source>
</evidence>
<dbReference type="Pfam" id="PF14833">
    <property type="entry name" value="NAD_binding_11"/>
    <property type="match status" value="1"/>
</dbReference>
<keyword evidence="6" id="KW-1185">Reference proteome</keyword>
<reference evidence="5 6" key="1">
    <citation type="submission" date="2019-12" db="EMBL/GenBank/DDBJ databases">
        <title>Comparative genomics gives insights into the taxonomy of the Azoarcus-Aromatoleum group and reveals separate origins of nif in the plant-associated Azoarcus and non-plant-associated Aromatoleum sub-groups.</title>
        <authorList>
            <person name="Lafos M."/>
            <person name="Maluk M."/>
            <person name="Batista M."/>
            <person name="Junghare M."/>
            <person name="Carmona M."/>
            <person name="Faoro H."/>
            <person name="Cruz L.M."/>
            <person name="Battistoni F."/>
            <person name="De Souza E."/>
            <person name="Pedrosa F."/>
            <person name="Chen W.-M."/>
            <person name="Poole P.S."/>
            <person name="Dixon R.A."/>
            <person name="James E.K."/>
        </authorList>
    </citation>
    <scope>NUCLEOTIDE SEQUENCE [LARGE SCALE GENOMIC DNA]</scope>
    <source>
        <strain evidence="5 6">PbN1</strain>
    </source>
</reference>
<feature type="domain" description="3-hydroxyisobutyrate dehydrogenase-like NAD-binding" evidence="4">
    <location>
        <begin position="166"/>
        <end position="286"/>
    </location>
</feature>
<dbReference type="EMBL" id="WTVP01000086">
    <property type="protein sequence ID" value="NMG17540.1"/>
    <property type="molecule type" value="Genomic_DNA"/>
</dbReference>
<sequence>MKDKIGFVGLGAMGGKMVPHLLKGGYEVFVCDSQVEAVASAVMGGAARCESPRHVADHADIVLACLPTPDVVEQVALGKAGIAEGKRVRIFVDHSTTGPSMARSLALRLAEHGIAALDAPLAGGVAGADAGTLSVMVGGDRAAFERCEPAFKSFGRKVVHVGTEPGAGQTLKLVNNMIVGATLIATSEAVLFGLKSGLDARVLLDMINASTARSFTSETLVAKAVLSRRFDFGFRMDLMRKDVRLFLAEAEQVGVSTFMASVTKQFFDRSIAQGYGGDDMTQVVRELEQLAGVQIAAAAA</sequence>
<dbReference type="InterPro" id="IPR002204">
    <property type="entry name" value="3-OH-isobutyrate_DH-rel_CS"/>
</dbReference>
<dbReference type="InterPro" id="IPR015815">
    <property type="entry name" value="HIBADH-related"/>
</dbReference>
<organism evidence="5 6">
    <name type="scientific">Aromatoleum bremense</name>
    <dbReference type="NCBI Taxonomy" id="76115"/>
    <lineage>
        <taxon>Bacteria</taxon>
        <taxon>Pseudomonadati</taxon>
        <taxon>Pseudomonadota</taxon>
        <taxon>Betaproteobacteria</taxon>
        <taxon>Rhodocyclales</taxon>
        <taxon>Rhodocyclaceae</taxon>
        <taxon>Aromatoleum</taxon>
    </lineage>
</organism>
<dbReference type="Proteomes" id="UP000633943">
    <property type="component" value="Unassembled WGS sequence"/>
</dbReference>
<evidence type="ECO:0000313" key="5">
    <source>
        <dbReference type="EMBL" id="NMG17540.1"/>
    </source>
</evidence>
<accession>A0ABX1P1F7</accession>
<keyword evidence="2" id="KW-0520">NAD</keyword>
<dbReference type="InterPro" id="IPR008927">
    <property type="entry name" value="6-PGluconate_DH-like_C_sf"/>
</dbReference>
<dbReference type="RefSeq" id="WP_169204049.1">
    <property type="nucleotide sequence ID" value="NZ_CP059467.1"/>
</dbReference>